<dbReference type="RefSeq" id="XP_035440447.2">
    <property type="nucleotide sequence ID" value="XM_035584554.2"/>
</dbReference>
<evidence type="ECO:0000256" key="6">
    <source>
        <dbReference type="SAM" id="Coils"/>
    </source>
</evidence>
<feature type="domain" description="Myb/SANT-like DNA-binding" evidence="7">
    <location>
        <begin position="40"/>
        <end position="78"/>
    </location>
</feature>
<evidence type="ECO:0000313" key="11">
    <source>
        <dbReference type="RefSeq" id="XP_035440448.2"/>
    </source>
</evidence>
<keyword evidence="3" id="KW-0805">Transcription regulation</keyword>
<comment type="function">
    <text evidence="5">Involved in transvection phenomena (= synapsis-dependent gene expression), where the synaptic pairing of chromosomes carrying genes with which zeste interacts influences the expression of these genes. Zeste binds to DNA and stimulates transcription from a nearby promoter.</text>
</comment>
<dbReference type="RefSeq" id="XP_035440446.2">
    <property type="nucleotide sequence ID" value="XM_035584553.2"/>
</dbReference>
<dbReference type="AlphaFoldDB" id="A0A9R0EKF8"/>
<keyword evidence="6" id="KW-0175">Coiled coil</keyword>
<evidence type="ECO:0000313" key="9">
    <source>
        <dbReference type="RefSeq" id="XP_035440446.2"/>
    </source>
</evidence>
<dbReference type="Pfam" id="PF13873">
    <property type="entry name" value="Myb_DNA-bind_5"/>
    <property type="match status" value="1"/>
</dbReference>
<evidence type="ECO:0000256" key="4">
    <source>
        <dbReference type="ARBA" id="ARBA00023163"/>
    </source>
</evidence>
<evidence type="ECO:0000256" key="1">
    <source>
        <dbReference type="ARBA" id="ARBA00011764"/>
    </source>
</evidence>
<feature type="coiled-coil region" evidence="6">
    <location>
        <begin position="236"/>
        <end position="272"/>
    </location>
</feature>
<evidence type="ECO:0000256" key="2">
    <source>
        <dbReference type="ARBA" id="ARBA00016807"/>
    </source>
</evidence>
<proteinExistence type="predicted"/>
<evidence type="ECO:0000259" key="7">
    <source>
        <dbReference type="Pfam" id="PF13873"/>
    </source>
</evidence>
<dbReference type="OrthoDB" id="6437871at2759"/>
<keyword evidence="8" id="KW-1185">Reference proteome</keyword>
<evidence type="ECO:0000256" key="5">
    <source>
        <dbReference type="ARBA" id="ARBA00025466"/>
    </source>
</evidence>
<dbReference type="Proteomes" id="UP000829999">
    <property type="component" value="Chromosome 2"/>
</dbReference>
<protein>
    <recommendedName>
        <fullName evidence="2">Regulatory protein zeste</fullName>
    </recommendedName>
</protein>
<evidence type="ECO:0000256" key="3">
    <source>
        <dbReference type="ARBA" id="ARBA00023015"/>
    </source>
</evidence>
<sequence length="301" mass="34992">MEPRLRATMEQFLVLIDFMERYGDLSKPAPGLIGRNNCELLWMQLTKILNSVPGGVQKPSDKWKKVWADWKTKTKQKYINKCEGTGRFIQITALEDRVVAVMGVSKKIPKIDIQEQDCKIERPTEQPSCSSNTDDIALENHSKQNIVTPNIYLIESPQVKEEAILATPASPPSLSPPQIPSQTHTFTDQNDTQYMSYSQHLTTPRRASLTRRNRGRHTLFERVAEQFVAIERRRLMYEEERDKRLHEREMERIKLEAERLRLETERLEVTRQQTSLLHQLSHLGQRLIEVMTEQQTVTTVS</sequence>
<evidence type="ECO:0000313" key="10">
    <source>
        <dbReference type="RefSeq" id="XP_035440447.2"/>
    </source>
</evidence>
<comment type="subunit">
    <text evidence="1">Self-associates forming complexes of several hundred monomers.</text>
</comment>
<accession>A0A9R0EKF8</accession>
<keyword evidence="4" id="KW-0804">Transcription</keyword>
<evidence type="ECO:0000313" key="8">
    <source>
        <dbReference type="Proteomes" id="UP000829999"/>
    </source>
</evidence>
<gene>
    <name evidence="9 10 11" type="primary">LOC118269441</name>
</gene>
<reference evidence="9 10" key="1">
    <citation type="submission" date="2025-04" db="UniProtKB">
        <authorList>
            <consortium name="RefSeq"/>
        </authorList>
    </citation>
    <scope>IDENTIFICATION</scope>
    <source>
        <tissue evidence="9 10">Whole larval tissue</tissue>
    </source>
</reference>
<organism evidence="8 9">
    <name type="scientific">Spodoptera frugiperda</name>
    <name type="common">Fall armyworm</name>
    <dbReference type="NCBI Taxonomy" id="7108"/>
    <lineage>
        <taxon>Eukaryota</taxon>
        <taxon>Metazoa</taxon>
        <taxon>Ecdysozoa</taxon>
        <taxon>Arthropoda</taxon>
        <taxon>Hexapoda</taxon>
        <taxon>Insecta</taxon>
        <taxon>Pterygota</taxon>
        <taxon>Neoptera</taxon>
        <taxon>Endopterygota</taxon>
        <taxon>Lepidoptera</taxon>
        <taxon>Glossata</taxon>
        <taxon>Ditrysia</taxon>
        <taxon>Noctuoidea</taxon>
        <taxon>Noctuidae</taxon>
        <taxon>Amphipyrinae</taxon>
        <taxon>Spodoptera</taxon>
    </lineage>
</organism>
<name>A0A9R0EKF8_SPOFR</name>
<dbReference type="InterPro" id="IPR028002">
    <property type="entry name" value="Myb_DNA-bind_5"/>
</dbReference>
<dbReference type="RefSeq" id="XP_035440448.2">
    <property type="nucleotide sequence ID" value="XM_035584555.2"/>
</dbReference>
<dbReference type="GeneID" id="118269441"/>